<dbReference type="RefSeq" id="XP_022473162.1">
    <property type="nucleotide sequence ID" value="XM_022620324.1"/>
</dbReference>
<gene>
    <name evidence="3" type="ORF">CORC01_08694</name>
</gene>
<dbReference type="CDD" id="cd00118">
    <property type="entry name" value="LysM"/>
    <property type="match status" value="2"/>
</dbReference>
<dbReference type="Proteomes" id="UP000176998">
    <property type="component" value="Unassembled WGS sequence"/>
</dbReference>
<evidence type="ECO:0000259" key="2">
    <source>
        <dbReference type="PROSITE" id="PS51782"/>
    </source>
</evidence>
<feature type="domain" description="LysM" evidence="2">
    <location>
        <begin position="42"/>
        <end position="86"/>
    </location>
</feature>
<evidence type="ECO:0000256" key="1">
    <source>
        <dbReference type="SAM" id="SignalP"/>
    </source>
</evidence>
<dbReference type="SUPFAM" id="SSF54106">
    <property type="entry name" value="LysM domain"/>
    <property type="match status" value="2"/>
</dbReference>
<feature type="domain" description="LysM" evidence="2">
    <location>
        <begin position="131"/>
        <end position="175"/>
    </location>
</feature>
<dbReference type="Pfam" id="PF01476">
    <property type="entry name" value="LysM"/>
    <property type="match status" value="2"/>
</dbReference>
<sequence>MRFSIFTVLAAAASFAAALPATSCSAPDARPSEPCGKLGNFHVSTVKVNQTLGYFAYRYNSGICDIANASHIANPDVIFVGQRILIPVNVCKPDNTTCTTPPGSATCIEADVWKSLENKAKDKVEIDGNVAKYQIKGGDTFYALSKSWNITLASLTGVNVGVEPTALQIGQTINVPIC</sequence>
<dbReference type="PROSITE" id="PS51782">
    <property type="entry name" value="LYSM"/>
    <property type="match status" value="2"/>
</dbReference>
<dbReference type="AlphaFoldDB" id="A0A1G4B3M1"/>
<dbReference type="STRING" id="1209926.A0A1G4B3M1"/>
<dbReference type="SMART" id="SM00257">
    <property type="entry name" value="LysM"/>
    <property type="match status" value="2"/>
</dbReference>
<accession>A0A1G4B3M1</accession>
<evidence type="ECO:0000313" key="3">
    <source>
        <dbReference type="EMBL" id="OHE96001.1"/>
    </source>
</evidence>
<keyword evidence="1" id="KW-0732">Signal</keyword>
<organism evidence="3 4">
    <name type="scientific">Colletotrichum orchidophilum</name>
    <dbReference type="NCBI Taxonomy" id="1209926"/>
    <lineage>
        <taxon>Eukaryota</taxon>
        <taxon>Fungi</taxon>
        <taxon>Dikarya</taxon>
        <taxon>Ascomycota</taxon>
        <taxon>Pezizomycotina</taxon>
        <taxon>Sordariomycetes</taxon>
        <taxon>Hypocreomycetidae</taxon>
        <taxon>Glomerellales</taxon>
        <taxon>Glomerellaceae</taxon>
        <taxon>Colletotrichum</taxon>
    </lineage>
</organism>
<dbReference type="InterPro" id="IPR018392">
    <property type="entry name" value="LysM"/>
</dbReference>
<dbReference type="GeneID" id="34561834"/>
<dbReference type="InterPro" id="IPR036779">
    <property type="entry name" value="LysM_dom_sf"/>
</dbReference>
<reference evidence="3 4" key="1">
    <citation type="submission" date="2016-09" db="EMBL/GenBank/DDBJ databases">
        <authorList>
            <person name="Capua I."/>
            <person name="De Benedictis P."/>
            <person name="Joannis T."/>
            <person name="Lombin L.H."/>
            <person name="Cattoli G."/>
        </authorList>
    </citation>
    <scope>NUCLEOTIDE SEQUENCE [LARGE SCALE GENOMIC DNA]</scope>
    <source>
        <strain evidence="3 4">IMI 309357</strain>
    </source>
</reference>
<feature type="chain" id="PRO_5009602421" evidence="1">
    <location>
        <begin position="19"/>
        <end position="178"/>
    </location>
</feature>
<name>A0A1G4B3M1_9PEZI</name>
<protein>
    <submittedName>
        <fullName evidence="3">Intracellular hyphae protein 1</fullName>
    </submittedName>
</protein>
<dbReference type="EMBL" id="MJBS01000075">
    <property type="protein sequence ID" value="OHE96001.1"/>
    <property type="molecule type" value="Genomic_DNA"/>
</dbReference>
<dbReference type="OrthoDB" id="2107166at2759"/>
<evidence type="ECO:0000313" key="4">
    <source>
        <dbReference type="Proteomes" id="UP000176998"/>
    </source>
</evidence>
<keyword evidence="4" id="KW-1185">Reference proteome</keyword>
<comment type="caution">
    <text evidence="3">The sequence shown here is derived from an EMBL/GenBank/DDBJ whole genome shotgun (WGS) entry which is preliminary data.</text>
</comment>
<proteinExistence type="predicted"/>
<dbReference type="Gene3D" id="3.10.350.10">
    <property type="entry name" value="LysM domain"/>
    <property type="match status" value="2"/>
</dbReference>
<feature type="signal peptide" evidence="1">
    <location>
        <begin position="1"/>
        <end position="18"/>
    </location>
</feature>